<evidence type="ECO:0000313" key="1">
    <source>
        <dbReference type="WBParaSite" id="MCU_003113-RA"/>
    </source>
</evidence>
<protein>
    <submittedName>
        <fullName evidence="1">MAM domain-containing protein</fullName>
    </submittedName>
</protein>
<reference evidence="1" key="1">
    <citation type="submission" date="2019-11" db="UniProtKB">
        <authorList>
            <consortium name="WormBaseParasite"/>
        </authorList>
    </citation>
    <scope>IDENTIFICATION</scope>
</reference>
<proteinExistence type="predicted"/>
<organism evidence="1">
    <name type="scientific">Mesocestoides corti</name>
    <name type="common">Flatworm</name>
    <dbReference type="NCBI Taxonomy" id="53468"/>
    <lineage>
        <taxon>Eukaryota</taxon>
        <taxon>Metazoa</taxon>
        <taxon>Spiralia</taxon>
        <taxon>Lophotrochozoa</taxon>
        <taxon>Platyhelminthes</taxon>
        <taxon>Cestoda</taxon>
        <taxon>Eucestoda</taxon>
        <taxon>Cyclophyllidea</taxon>
        <taxon>Mesocestoididae</taxon>
        <taxon>Mesocestoides</taxon>
    </lineage>
</organism>
<sequence>MLFCVYNSDKAGKWKTQISENTSAWVIGNATRQIRQCLSKHVCSGKSKFFRIAGRDNGAWEGRILSSTASSLPGISPVYSLELTKNELILIFQECIVMDNVEKTKVILAPIRITNFRMQLNVQRVSANEYTISNSRDIFSDVIAYKVNPKYPEARAIYRSLKFFFDSFC</sequence>
<dbReference type="AlphaFoldDB" id="A0A5K3EU25"/>
<name>A0A5K3EU25_MESCO</name>
<dbReference type="WBParaSite" id="MCU_003113-RA">
    <property type="protein sequence ID" value="MCU_003113-RA"/>
    <property type="gene ID" value="MCU_003113"/>
</dbReference>
<accession>A0A5K3EU25</accession>